<proteinExistence type="predicted"/>
<keyword evidence="3" id="KW-1185">Reference proteome</keyword>
<evidence type="ECO:0000313" key="2">
    <source>
        <dbReference type="EMBL" id="MBD1372878.1"/>
    </source>
</evidence>
<dbReference type="EMBL" id="JACXAH010000014">
    <property type="protein sequence ID" value="MBD1372878.1"/>
    <property type="molecule type" value="Genomic_DNA"/>
</dbReference>
<keyword evidence="1" id="KW-0812">Transmembrane</keyword>
<protein>
    <submittedName>
        <fullName evidence="2">Uncharacterized protein</fullName>
    </submittedName>
</protein>
<evidence type="ECO:0000313" key="3">
    <source>
        <dbReference type="Proteomes" id="UP000661691"/>
    </source>
</evidence>
<reference evidence="2" key="1">
    <citation type="submission" date="2020-09" db="EMBL/GenBank/DDBJ databases">
        <title>A novel bacterium of genus Hazenella, isolated from South China Sea.</title>
        <authorList>
            <person name="Huang H."/>
            <person name="Mo K."/>
            <person name="Hu Y."/>
        </authorList>
    </citation>
    <scope>NUCLEOTIDE SEQUENCE</scope>
    <source>
        <strain evidence="2">IB182357</strain>
    </source>
</reference>
<accession>A0A926NAI2</accession>
<keyword evidence="1" id="KW-0472">Membrane</keyword>
<name>A0A926NAI2_9BACL</name>
<dbReference type="AlphaFoldDB" id="A0A926NAI2"/>
<keyword evidence="1" id="KW-1133">Transmembrane helix</keyword>
<feature type="transmembrane region" description="Helical" evidence="1">
    <location>
        <begin position="35"/>
        <end position="53"/>
    </location>
</feature>
<organism evidence="2 3">
    <name type="scientific">Polycladospora coralii</name>
    <dbReference type="NCBI Taxonomy" id="2771432"/>
    <lineage>
        <taxon>Bacteria</taxon>
        <taxon>Bacillati</taxon>
        <taxon>Bacillota</taxon>
        <taxon>Bacilli</taxon>
        <taxon>Bacillales</taxon>
        <taxon>Thermoactinomycetaceae</taxon>
        <taxon>Polycladospora</taxon>
    </lineage>
</organism>
<sequence>MIQLSISMLLISFMAILFSLITNKRYKQGNPNEGIGLLIIGSPTIMLSLYPDIEIGLRLILIFSGMVFLAFGSIMIIVSQINKKRQS</sequence>
<comment type="caution">
    <text evidence="2">The sequence shown here is derived from an EMBL/GenBank/DDBJ whole genome shotgun (WGS) entry which is preliminary data.</text>
</comment>
<dbReference type="RefSeq" id="WP_191142199.1">
    <property type="nucleotide sequence ID" value="NZ_JACXAH010000014.1"/>
</dbReference>
<evidence type="ECO:0000256" key="1">
    <source>
        <dbReference type="SAM" id="Phobius"/>
    </source>
</evidence>
<dbReference type="Proteomes" id="UP000661691">
    <property type="component" value="Unassembled WGS sequence"/>
</dbReference>
<feature type="transmembrane region" description="Helical" evidence="1">
    <location>
        <begin position="59"/>
        <end position="78"/>
    </location>
</feature>
<gene>
    <name evidence="2" type="ORF">IC620_10970</name>
</gene>
<feature type="transmembrane region" description="Helical" evidence="1">
    <location>
        <begin position="6"/>
        <end position="23"/>
    </location>
</feature>